<dbReference type="SUPFAM" id="SSF55120">
    <property type="entry name" value="Pseudouridine synthase"/>
    <property type="match status" value="1"/>
</dbReference>
<dbReference type="InterPro" id="IPR006145">
    <property type="entry name" value="PsdUridine_synth_RsuA/RluA"/>
</dbReference>
<keyword evidence="3 5" id="KW-0413">Isomerase</keyword>
<dbReference type="Pfam" id="PF01479">
    <property type="entry name" value="S4"/>
    <property type="match status" value="1"/>
</dbReference>
<evidence type="ECO:0000313" key="8">
    <source>
        <dbReference type="EMBL" id="PWJ11045.1"/>
    </source>
</evidence>
<keyword evidence="2 4" id="KW-0694">RNA-binding</keyword>
<dbReference type="OrthoDB" id="9807213at2"/>
<dbReference type="Gene3D" id="3.30.70.580">
    <property type="entry name" value="Pseudouridine synthase I, catalytic domain, N-terminal subdomain"/>
    <property type="match status" value="1"/>
</dbReference>
<sequence>MASVRLDKFISERTEYTRSQIKELAAKGKITLDGAVVKRCDVKIDPDTARAEVCGKAVGNSRFRYILLNKPQGYVCSTDDKDGETVMKLIPEDMRTKGMFPAGRLDKDSMGALLLTDDGELAHRMLSPRRHIPKVYIVKLARPFENNYVNKFSEGLTLADGETCLPARVKKAENSDNLAFVELCEGKYHQVKRMFASVGNHVEVLMRVSLGALVLPEKLAIGECMELLHKDVENLFKESDFDAFCQGFSAVFSANFLINKM</sequence>
<dbReference type="InterPro" id="IPR018496">
    <property type="entry name" value="PsdUridine_synth_RsuA/RluB_CS"/>
</dbReference>
<dbReference type="Proteomes" id="UP000245720">
    <property type="component" value="Unassembled WGS sequence"/>
</dbReference>
<dbReference type="NCBIfam" id="TIGR00093">
    <property type="entry name" value="pseudouridine synthase"/>
    <property type="match status" value="1"/>
</dbReference>
<dbReference type="Gene3D" id="3.30.70.1560">
    <property type="entry name" value="Alpha-L RNA-binding motif"/>
    <property type="match status" value="1"/>
</dbReference>
<dbReference type="PANTHER" id="PTHR47683:SF4">
    <property type="entry name" value="PSEUDOURIDINE SYNTHASE"/>
    <property type="match status" value="1"/>
</dbReference>
<dbReference type="PANTHER" id="PTHR47683">
    <property type="entry name" value="PSEUDOURIDINE SYNTHASE FAMILY PROTEIN-RELATED"/>
    <property type="match status" value="1"/>
</dbReference>
<evidence type="ECO:0000256" key="4">
    <source>
        <dbReference type="PROSITE-ProRule" id="PRU00182"/>
    </source>
</evidence>
<dbReference type="CDD" id="cd00165">
    <property type="entry name" value="S4"/>
    <property type="match status" value="1"/>
</dbReference>
<evidence type="ECO:0000256" key="1">
    <source>
        <dbReference type="ARBA" id="ARBA00008348"/>
    </source>
</evidence>
<dbReference type="InterPro" id="IPR020094">
    <property type="entry name" value="TruA/RsuA/RluB/E/F_N"/>
</dbReference>
<comment type="caution">
    <text evidence="8">The sequence shown here is derived from an EMBL/GenBank/DDBJ whole genome shotgun (WGS) entry which is preliminary data.</text>
</comment>
<dbReference type="GO" id="GO:0000455">
    <property type="term" value="P:enzyme-directed rRNA pseudouridine synthesis"/>
    <property type="evidence" value="ECO:0007669"/>
    <property type="project" value="UniProtKB-ARBA"/>
</dbReference>
<dbReference type="CDD" id="cd02553">
    <property type="entry name" value="PseudoU_synth_RsuA"/>
    <property type="match status" value="1"/>
</dbReference>
<dbReference type="EC" id="5.4.99.-" evidence="5"/>
<organism evidence="8 9">
    <name type="scientific">Ruminococcus flavefaciens</name>
    <dbReference type="NCBI Taxonomy" id="1265"/>
    <lineage>
        <taxon>Bacteria</taxon>
        <taxon>Bacillati</taxon>
        <taxon>Bacillota</taxon>
        <taxon>Clostridia</taxon>
        <taxon>Eubacteriales</taxon>
        <taxon>Oscillospiraceae</taxon>
        <taxon>Ruminococcus</taxon>
    </lineage>
</organism>
<dbReference type="PROSITE" id="PS01149">
    <property type="entry name" value="PSI_RSU"/>
    <property type="match status" value="1"/>
</dbReference>
<dbReference type="InterPro" id="IPR020103">
    <property type="entry name" value="PsdUridine_synth_cat_dom_sf"/>
</dbReference>
<name>A0A315YIJ2_RUMFL</name>
<dbReference type="EMBL" id="QGDI01000011">
    <property type="protein sequence ID" value="PWJ11045.1"/>
    <property type="molecule type" value="Genomic_DNA"/>
</dbReference>
<evidence type="ECO:0000313" key="9">
    <source>
        <dbReference type="Proteomes" id="UP000245720"/>
    </source>
</evidence>
<dbReference type="InterPro" id="IPR002942">
    <property type="entry name" value="S4_RNA-bd"/>
</dbReference>
<feature type="domain" description="RNA-binding S4" evidence="7">
    <location>
        <begin position="4"/>
        <end position="39"/>
    </location>
</feature>
<evidence type="ECO:0000259" key="6">
    <source>
        <dbReference type="Pfam" id="PF00849"/>
    </source>
</evidence>
<dbReference type="InterPro" id="IPR000748">
    <property type="entry name" value="PsdUridine_synth_RsuA/RluB/E/F"/>
</dbReference>
<feature type="domain" description="Pseudouridine synthase RsuA/RluA-like" evidence="6">
    <location>
        <begin position="65"/>
        <end position="197"/>
    </location>
</feature>
<dbReference type="SUPFAM" id="SSF55174">
    <property type="entry name" value="Alpha-L RNA-binding motif"/>
    <property type="match status" value="1"/>
</dbReference>
<dbReference type="Pfam" id="PF00849">
    <property type="entry name" value="PseudoU_synth_2"/>
    <property type="match status" value="1"/>
</dbReference>
<protein>
    <recommendedName>
        <fullName evidence="5">Pseudouridine synthase</fullName>
        <ecNumber evidence="5">5.4.99.-</ecNumber>
    </recommendedName>
</protein>
<gene>
    <name evidence="8" type="ORF">IE37_02694</name>
</gene>
<dbReference type="AlphaFoldDB" id="A0A315YIJ2"/>
<dbReference type="InterPro" id="IPR036986">
    <property type="entry name" value="S4_RNA-bd_sf"/>
</dbReference>
<dbReference type="STRING" id="1265.SAMN02910280_0263"/>
<dbReference type="Gene3D" id="3.10.290.10">
    <property type="entry name" value="RNA-binding S4 domain"/>
    <property type="match status" value="1"/>
</dbReference>
<dbReference type="PROSITE" id="PS50889">
    <property type="entry name" value="S4"/>
    <property type="match status" value="1"/>
</dbReference>
<dbReference type="GO" id="GO:0120159">
    <property type="term" value="F:rRNA pseudouridine synthase activity"/>
    <property type="evidence" value="ECO:0007669"/>
    <property type="project" value="UniProtKB-ARBA"/>
</dbReference>
<dbReference type="InterPro" id="IPR042092">
    <property type="entry name" value="PsdUridine_s_RsuA/RluB/E/F_cat"/>
</dbReference>
<dbReference type="InterPro" id="IPR050343">
    <property type="entry name" value="RsuA_PseudoU_synthase"/>
</dbReference>
<reference evidence="8 9" key="1">
    <citation type="submission" date="2018-05" db="EMBL/GenBank/DDBJ databases">
        <title>The Hungate 1000. A catalogue of reference genomes from the rumen microbiome.</title>
        <authorList>
            <person name="Kelly W."/>
        </authorList>
    </citation>
    <scope>NUCLEOTIDE SEQUENCE [LARGE SCALE GENOMIC DNA]</scope>
    <source>
        <strain evidence="8 9">SAb67</strain>
    </source>
</reference>
<evidence type="ECO:0000256" key="2">
    <source>
        <dbReference type="ARBA" id="ARBA00022884"/>
    </source>
</evidence>
<evidence type="ECO:0000256" key="3">
    <source>
        <dbReference type="ARBA" id="ARBA00023235"/>
    </source>
</evidence>
<comment type="similarity">
    <text evidence="1 5">Belongs to the pseudouridine synthase RsuA family.</text>
</comment>
<accession>A0A315YIJ2</accession>
<dbReference type="RefSeq" id="WP_109727416.1">
    <property type="nucleotide sequence ID" value="NZ_CACVSX010000022.1"/>
</dbReference>
<dbReference type="GO" id="GO:0003723">
    <property type="term" value="F:RNA binding"/>
    <property type="evidence" value="ECO:0007669"/>
    <property type="project" value="UniProtKB-KW"/>
</dbReference>
<evidence type="ECO:0000259" key="7">
    <source>
        <dbReference type="Pfam" id="PF01479"/>
    </source>
</evidence>
<proteinExistence type="inferred from homology"/>
<evidence type="ECO:0000256" key="5">
    <source>
        <dbReference type="RuleBase" id="RU003887"/>
    </source>
</evidence>